<evidence type="ECO:0008006" key="9">
    <source>
        <dbReference type="Google" id="ProtNLM"/>
    </source>
</evidence>
<evidence type="ECO:0000313" key="8">
    <source>
        <dbReference type="Proteomes" id="UP001150569"/>
    </source>
</evidence>
<evidence type="ECO:0000256" key="4">
    <source>
        <dbReference type="ARBA" id="ARBA00022857"/>
    </source>
</evidence>
<keyword evidence="2" id="KW-0808">Transferase</keyword>
<evidence type="ECO:0000256" key="3">
    <source>
        <dbReference type="ARBA" id="ARBA00022777"/>
    </source>
</evidence>
<dbReference type="InterPro" id="IPR017438">
    <property type="entry name" value="ATP-NAD_kinase_N"/>
</dbReference>
<keyword evidence="8" id="KW-1185">Reference proteome</keyword>
<evidence type="ECO:0000256" key="2">
    <source>
        <dbReference type="ARBA" id="ARBA00022679"/>
    </source>
</evidence>
<dbReference type="Pfam" id="PF01513">
    <property type="entry name" value="NAD_kinase"/>
    <property type="match status" value="1"/>
</dbReference>
<keyword evidence="4" id="KW-0521">NADP</keyword>
<dbReference type="GO" id="GO:0006741">
    <property type="term" value="P:NADP+ biosynthetic process"/>
    <property type="evidence" value="ECO:0007669"/>
    <property type="project" value="InterPro"/>
</dbReference>
<dbReference type="PANTHER" id="PTHR20275:SF0">
    <property type="entry name" value="NAD KINASE"/>
    <property type="match status" value="1"/>
</dbReference>
<name>A0A9W7ZHD0_9FUNG</name>
<feature type="region of interest" description="Disordered" evidence="6">
    <location>
        <begin position="335"/>
        <end position="395"/>
    </location>
</feature>
<feature type="compositionally biased region" description="Polar residues" evidence="6">
    <location>
        <begin position="82"/>
        <end position="91"/>
    </location>
</feature>
<keyword evidence="3" id="KW-0418">Kinase</keyword>
<evidence type="ECO:0000256" key="6">
    <source>
        <dbReference type="SAM" id="MobiDB-lite"/>
    </source>
</evidence>
<comment type="similarity">
    <text evidence="1">Belongs to the NAD kinase family.</text>
</comment>
<comment type="caution">
    <text evidence="7">The sequence shown here is derived from an EMBL/GenBank/DDBJ whole genome shotgun (WGS) entry which is preliminary data.</text>
</comment>
<dbReference type="InterPro" id="IPR016064">
    <property type="entry name" value="NAD/diacylglycerol_kinase_sf"/>
</dbReference>
<feature type="compositionally biased region" description="Low complexity" evidence="6">
    <location>
        <begin position="64"/>
        <end position="77"/>
    </location>
</feature>
<reference evidence="7" key="1">
    <citation type="submission" date="2022-07" db="EMBL/GenBank/DDBJ databases">
        <title>Phylogenomic reconstructions and comparative analyses of Kickxellomycotina fungi.</title>
        <authorList>
            <person name="Reynolds N.K."/>
            <person name="Stajich J.E."/>
            <person name="Barry K."/>
            <person name="Grigoriev I.V."/>
            <person name="Crous P."/>
            <person name="Smith M.E."/>
        </authorList>
    </citation>
    <scope>NUCLEOTIDE SEQUENCE</scope>
    <source>
        <strain evidence="7">RSA 861</strain>
    </source>
</reference>
<accession>A0A9W7ZHD0</accession>
<keyword evidence="5" id="KW-0520">NAD</keyword>
<dbReference type="EMBL" id="JANBPT010001637">
    <property type="protein sequence ID" value="KAJ1906123.1"/>
    <property type="molecule type" value="Genomic_DNA"/>
</dbReference>
<evidence type="ECO:0000256" key="5">
    <source>
        <dbReference type="ARBA" id="ARBA00023027"/>
    </source>
</evidence>
<sequence length="595" mass="65633">MSTSPFPDQLEEDVQQFSSIHAPLTPDPCSSESEDPDPVADVPDQNCAVHCLLDPSLQRCQLVSPTGSTSSRSSSRHPSVDAGSSVSSTKSGIAPVGRSLSYSQFETSSNVASRMLPCIAKALAENQSPHQGNDSKNVTTSAIPPGLVETAVSVRELSKRIGRARVKWQRCKRAMIVTKLQDRSLVDKCREIALWLINTPLYSDSQGMAVYVDAKFAHSKRFGYARLVEDQPLCRDKLRFWTPELCNERPNMFDFVITLGGDGTVLYTSYLFQRIVPAVIPFHMGSLGFLTCFDFANYQNLLVEALHSGVRVNLRMRFTCTVFRARCRLADKANLSGDTSPGSATEGHTDEDDDNDLDADQGSLGERPCATLPNISRSRTSTSTHPPQPDARFKHCFKDPYLQSNDVDRSDSDSDLESSSALINDKNYVLEPGEQFQVLNEVTVDRGPSPYLSVLELFGDRNHLTTVQADGLTIATPTGSTAYSLAAGGALVHPEIPAILITPNCPHTLSFRPMLLPEATEVIVAVPFSSRNTAWASFDGRHRTELRRGDHIQIVASKYPFPTICHPNHTTSKDWFNSLNRCLHWNQRARQKGFA</sequence>
<dbReference type="InterPro" id="IPR002504">
    <property type="entry name" value="NADK"/>
</dbReference>
<protein>
    <recommendedName>
        <fullName evidence="9">NAD(+) kinase</fullName>
    </recommendedName>
</protein>
<proteinExistence type="inferred from homology"/>
<dbReference type="HAMAP" id="MF_00361">
    <property type="entry name" value="NAD_kinase"/>
    <property type="match status" value="1"/>
</dbReference>
<dbReference type="PANTHER" id="PTHR20275">
    <property type="entry name" value="NAD KINASE"/>
    <property type="match status" value="1"/>
</dbReference>
<dbReference type="OrthoDB" id="24581at2759"/>
<evidence type="ECO:0000313" key="7">
    <source>
        <dbReference type="EMBL" id="KAJ1906123.1"/>
    </source>
</evidence>
<dbReference type="Gene3D" id="2.60.200.30">
    <property type="entry name" value="Probable inorganic polyphosphate/atp-NAD kinase, domain 2"/>
    <property type="match status" value="1"/>
</dbReference>
<evidence type="ECO:0000256" key="1">
    <source>
        <dbReference type="ARBA" id="ARBA00010995"/>
    </source>
</evidence>
<dbReference type="SUPFAM" id="SSF111331">
    <property type="entry name" value="NAD kinase/diacylglycerol kinase-like"/>
    <property type="match status" value="1"/>
</dbReference>
<gene>
    <name evidence="7" type="ORF">IWQ60_012152</name>
</gene>
<dbReference type="Proteomes" id="UP001150569">
    <property type="component" value="Unassembled WGS sequence"/>
</dbReference>
<dbReference type="Gene3D" id="3.40.50.10330">
    <property type="entry name" value="Probable inorganic polyphosphate/atp-NAD kinase, domain 1"/>
    <property type="match status" value="2"/>
</dbReference>
<feature type="region of interest" description="Disordered" evidence="6">
    <location>
        <begin position="62"/>
        <end position="93"/>
    </location>
</feature>
<dbReference type="AlphaFoldDB" id="A0A9W7ZHD0"/>
<organism evidence="7 8">
    <name type="scientific">Tieghemiomyces parasiticus</name>
    <dbReference type="NCBI Taxonomy" id="78921"/>
    <lineage>
        <taxon>Eukaryota</taxon>
        <taxon>Fungi</taxon>
        <taxon>Fungi incertae sedis</taxon>
        <taxon>Zoopagomycota</taxon>
        <taxon>Kickxellomycotina</taxon>
        <taxon>Dimargaritomycetes</taxon>
        <taxon>Dimargaritales</taxon>
        <taxon>Dimargaritaceae</taxon>
        <taxon>Tieghemiomyces</taxon>
    </lineage>
</organism>
<dbReference type="InterPro" id="IPR017437">
    <property type="entry name" value="ATP-NAD_kinase_PpnK-typ_C"/>
</dbReference>
<feature type="compositionally biased region" description="Acidic residues" evidence="6">
    <location>
        <begin position="349"/>
        <end position="359"/>
    </location>
</feature>
<dbReference type="GO" id="GO:0003951">
    <property type="term" value="F:NAD+ kinase activity"/>
    <property type="evidence" value="ECO:0007669"/>
    <property type="project" value="InterPro"/>
</dbReference>
<feature type="region of interest" description="Disordered" evidence="6">
    <location>
        <begin position="1"/>
        <end position="42"/>
    </location>
</feature>
<dbReference type="GO" id="GO:0019674">
    <property type="term" value="P:NAD+ metabolic process"/>
    <property type="evidence" value="ECO:0007669"/>
    <property type="project" value="InterPro"/>
</dbReference>
<dbReference type="Pfam" id="PF20143">
    <property type="entry name" value="NAD_kinase_C"/>
    <property type="match status" value="1"/>
</dbReference>